<evidence type="ECO:0000313" key="1">
    <source>
        <dbReference type="EMBL" id="CAE0365816.1"/>
    </source>
</evidence>
<accession>A0A7S3NKA4</accession>
<gene>
    <name evidence="1" type="ORF">ALAG00032_LOCUS6560</name>
</gene>
<organism evidence="1">
    <name type="scientific">Aureoumbra lagunensis</name>
    <dbReference type="NCBI Taxonomy" id="44058"/>
    <lineage>
        <taxon>Eukaryota</taxon>
        <taxon>Sar</taxon>
        <taxon>Stramenopiles</taxon>
        <taxon>Ochrophyta</taxon>
        <taxon>Pelagophyceae</taxon>
        <taxon>Pelagomonadales</taxon>
        <taxon>Aureoumbra</taxon>
    </lineage>
</organism>
<dbReference type="AlphaFoldDB" id="A0A7S3NKA4"/>
<proteinExistence type="predicted"/>
<dbReference type="EMBL" id="HBIJ01009339">
    <property type="protein sequence ID" value="CAE0365816.1"/>
    <property type="molecule type" value="Transcribed_RNA"/>
</dbReference>
<sequence>MKRTASTPEALEKDRKRKAIAVQKKREAILREHNTQIITKEHICVIYYLLENFLNQLKPHNRRIKVSGGKKIRSFTIGVVYAPVYGCSRISNLTGVYIEVTKLLVRFGKERLPPGTTFTSITINMNLQSRPHIDAYNVGLSYIIGFGTDVNGGGLWTLADGILEIYGENFVQFDGTMPHATMAFTGGTRITLIYYTARNLMQLHPDEVTRLRDDLGFPLPQTQDTQPPLLEISSTVRMDAAEVAFKEFINTKHDVSAAQAKAEGIFRVYRAKQPTAEMLTLVGKIFKNDDVLWRIVQVYYYAQFKNFVVDYYNYDIFGENTPPYDLDESGDVNIRYSSLSEVEEWLQDTVVVMNNFE</sequence>
<reference evidence="1" key="1">
    <citation type="submission" date="2021-01" db="EMBL/GenBank/DDBJ databases">
        <authorList>
            <person name="Corre E."/>
            <person name="Pelletier E."/>
            <person name="Niang G."/>
            <person name="Scheremetjew M."/>
            <person name="Finn R."/>
            <person name="Kale V."/>
            <person name="Holt S."/>
            <person name="Cochrane G."/>
            <person name="Meng A."/>
            <person name="Brown T."/>
            <person name="Cohen L."/>
        </authorList>
    </citation>
    <scope>NUCLEOTIDE SEQUENCE</scope>
    <source>
        <strain evidence="1">CCMP1510</strain>
    </source>
</reference>
<name>A0A7S3NKA4_9STRA</name>
<protein>
    <submittedName>
        <fullName evidence="1">Uncharacterized protein</fullName>
    </submittedName>
</protein>